<feature type="coiled-coil region" evidence="1">
    <location>
        <begin position="183"/>
        <end position="211"/>
    </location>
</feature>
<dbReference type="PANTHER" id="PTHR28601:SF1">
    <property type="entry name" value="COILED-COIL DOMAIN-CONTAINING PROTEIN 24"/>
    <property type="match status" value="1"/>
</dbReference>
<name>A0A1I8HNE3_9PLAT</name>
<evidence type="ECO:0000256" key="2">
    <source>
        <dbReference type="SAM" id="MobiDB-lite"/>
    </source>
</evidence>
<accession>A0A1I8HNE3</accession>
<feature type="compositionally biased region" description="Low complexity" evidence="2">
    <location>
        <begin position="254"/>
        <end position="268"/>
    </location>
</feature>
<keyword evidence="1" id="KW-0175">Coiled coil</keyword>
<dbReference type="WBParaSite" id="maker-uti_cns_0006926-snap-gene-0.2-mRNA-1">
    <property type="protein sequence ID" value="maker-uti_cns_0006926-snap-gene-0.2-mRNA-1"/>
    <property type="gene ID" value="maker-uti_cns_0006926-snap-gene-0.2"/>
</dbReference>
<evidence type="ECO:0000256" key="1">
    <source>
        <dbReference type="SAM" id="Coils"/>
    </source>
</evidence>
<reference evidence="4" key="1">
    <citation type="submission" date="2016-11" db="UniProtKB">
        <authorList>
            <consortium name="WormBaseParasite"/>
        </authorList>
    </citation>
    <scope>IDENTIFICATION</scope>
</reference>
<dbReference type="AlphaFoldDB" id="A0A1I8HNE3"/>
<keyword evidence="3" id="KW-1185">Reference proteome</keyword>
<feature type="compositionally biased region" description="Polar residues" evidence="2">
    <location>
        <begin position="290"/>
        <end position="304"/>
    </location>
</feature>
<proteinExistence type="predicted"/>
<dbReference type="PANTHER" id="PTHR28601">
    <property type="entry name" value="COILED-COIL DOMAIN-CONTAINING PROTEIN 24"/>
    <property type="match status" value="1"/>
</dbReference>
<feature type="compositionally biased region" description="Polar residues" evidence="2">
    <location>
        <begin position="271"/>
        <end position="283"/>
    </location>
</feature>
<evidence type="ECO:0000313" key="3">
    <source>
        <dbReference type="Proteomes" id="UP000095280"/>
    </source>
</evidence>
<dbReference type="Proteomes" id="UP000095280">
    <property type="component" value="Unplaced"/>
</dbReference>
<feature type="region of interest" description="Disordered" evidence="2">
    <location>
        <begin position="254"/>
        <end position="315"/>
    </location>
</feature>
<organism evidence="3 4">
    <name type="scientific">Macrostomum lignano</name>
    <dbReference type="NCBI Taxonomy" id="282301"/>
    <lineage>
        <taxon>Eukaryota</taxon>
        <taxon>Metazoa</taxon>
        <taxon>Spiralia</taxon>
        <taxon>Lophotrochozoa</taxon>
        <taxon>Platyhelminthes</taxon>
        <taxon>Rhabditophora</taxon>
        <taxon>Macrostomorpha</taxon>
        <taxon>Macrostomida</taxon>
        <taxon>Macrostomidae</taxon>
        <taxon>Macrostomum</taxon>
    </lineage>
</organism>
<evidence type="ECO:0000313" key="4">
    <source>
        <dbReference type="WBParaSite" id="maker-uti_cns_0006926-snap-gene-0.2-mRNA-1"/>
    </source>
</evidence>
<dbReference type="InterPro" id="IPR031367">
    <property type="entry name" value="CCDC24"/>
</dbReference>
<sequence length="315" mass="35188">MQSPDSYEQSISVWDIVCQYSAVSEHHELRQLIGEDLIDQTLELRRELELLLELLADADDGQQPPLPPPAARLPEPPQMRERLTQEIVFFLESIRERTRRSGGIGSDDLKRLAVSQEVVDYAYESSSSRPSTGMSRLSLGEVRVTPCSSRPGSRSARSVTAAGSAAAEVDVAQMRDQLTYMRCDEVRKRLRQYLQEEIEALKEDLASMQEAVASGRSSPSIVSARATYREPTLAELRTERHKLEQALLSSAASDAPLIQQQPSQQHLQFNKPANASIARQPSEQFARRPSSAQRLRSLVQQSRLQPELPAVVNSD</sequence>
<dbReference type="Pfam" id="PF15669">
    <property type="entry name" value="CCDC24"/>
    <property type="match status" value="1"/>
</dbReference>
<protein>
    <submittedName>
        <fullName evidence="4">Uncharacterized protein</fullName>
    </submittedName>
</protein>